<dbReference type="InterPro" id="IPR036028">
    <property type="entry name" value="SH3-like_dom_sf"/>
</dbReference>
<accession>A0A6A5TC91</accession>
<keyword evidence="4" id="KW-1185">Reference proteome</keyword>
<dbReference type="EMBL" id="ML977039">
    <property type="protein sequence ID" value="KAF1949262.1"/>
    <property type="molecule type" value="Genomic_DNA"/>
</dbReference>
<feature type="region of interest" description="Disordered" evidence="1">
    <location>
        <begin position="186"/>
        <end position="206"/>
    </location>
</feature>
<feature type="compositionally biased region" description="Basic and acidic residues" evidence="1">
    <location>
        <begin position="310"/>
        <end position="324"/>
    </location>
</feature>
<dbReference type="Gene3D" id="2.30.30.40">
    <property type="entry name" value="SH3 Domains"/>
    <property type="match status" value="1"/>
</dbReference>
<protein>
    <recommendedName>
        <fullName evidence="5">SH3 domain-containing protein</fullName>
    </recommendedName>
</protein>
<feature type="compositionally biased region" description="Polar residues" evidence="1">
    <location>
        <begin position="406"/>
        <end position="415"/>
    </location>
</feature>
<feature type="region of interest" description="Disordered" evidence="1">
    <location>
        <begin position="242"/>
        <end position="354"/>
    </location>
</feature>
<keyword evidence="2" id="KW-1133">Transmembrane helix</keyword>
<name>A0A6A5TC91_9PLEO</name>
<dbReference type="SUPFAM" id="SSF50044">
    <property type="entry name" value="SH3-domain"/>
    <property type="match status" value="1"/>
</dbReference>
<organism evidence="3 4">
    <name type="scientific">Byssothecium circinans</name>
    <dbReference type="NCBI Taxonomy" id="147558"/>
    <lineage>
        <taxon>Eukaryota</taxon>
        <taxon>Fungi</taxon>
        <taxon>Dikarya</taxon>
        <taxon>Ascomycota</taxon>
        <taxon>Pezizomycotina</taxon>
        <taxon>Dothideomycetes</taxon>
        <taxon>Pleosporomycetidae</taxon>
        <taxon>Pleosporales</taxon>
        <taxon>Massarineae</taxon>
        <taxon>Massarinaceae</taxon>
        <taxon>Byssothecium</taxon>
    </lineage>
</organism>
<keyword evidence="2" id="KW-0812">Transmembrane</keyword>
<reference evidence="3" key="1">
    <citation type="journal article" date="2020" name="Stud. Mycol.">
        <title>101 Dothideomycetes genomes: a test case for predicting lifestyles and emergence of pathogens.</title>
        <authorList>
            <person name="Haridas S."/>
            <person name="Albert R."/>
            <person name="Binder M."/>
            <person name="Bloem J."/>
            <person name="Labutti K."/>
            <person name="Salamov A."/>
            <person name="Andreopoulos B."/>
            <person name="Baker S."/>
            <person name="Barry K."/>
            <person name="Bills G."/>
            <person name="Bluhm B."/>
            <person name="Cannon C."/>
            <person name="Castanera R."/>
            <person name="Culley D."/>
            <person name="Daum C."/>
            <person name="Ezra D."/>
            <person name="Gonzalez J."/>
            <person name="Henrissat B."/>
            <person name="Kuo A."/>
            <person name="Liang C."/>
            <person name="Lipzen A."/>
            <person name="Lutzoni F."/>
            <person name="Magnuson J."/>
            <person name="Mondo S."/>
            <person name="Nolan M."/>
            <person name="Ohm R."/>
            <person name="Pangilinan J."/>
            <person name="Park H.-J."/>
            <person name="Ramirez L."/>
            <person name="Alfaro M."/>
            <person name="Sun H."/>
            <person name="Tritt A."/>
            <person name="Yoshinaga Y."/>
            <person name="Zwiers L.-H."/>
            <person name="Turgeon B."/>
            <person name="Goodwin S."/>
            <person name="Spatafora J."/>
            <person name="Crous P."/>
            <person name="Grigoriev I."/>
        </authorList>
    </citation>
    <scope>NUCLEOTIDE SEQUENCE</scope>
    <source>
        <strain evidence="3">CBS 675.92</strain>
    </source>
</reference>
<feature type="region of interest" description="Disordered" evidence="1">
    <location>
        <begin position="406"/>
        <end position="448"/>
    </location>
</feature>
<proteinExistence type="predicted"/>
<dbReference type="OrthoDB" id="5340910at2759"/>
<evidence type="ECO:0000256" key="2">
    <source>
        <dbReference type="SAM" id="Phobius"/>
    </source>
</evidence>
<keyword evidence="2" id="KW-0472">Membrane</keyword>
<feature type="compositionally biased region" description="Low complexity" evidence="1">
    <location>
        <begin position="186"/>
        <end position="203"/>
    </location>
</feature>
<evidence type="ECO:0008006" key="5">
    <source>
        <dbReference type="Google" id="ProtNLM"/>
    </source>
</evidence>
<feature type="compositionally biased region" description="Low complexity" evidence="1">
    <location>
        <begin position="327"/>
        <end position="344"/>
    </location>
</feature>
<evidence type="ECO:0000313" key="4">
    <source>
        <dbReference type="Proteomes" id="UP000800035"/>
    </source>
</evidence>
<evidence type="ECO:0000313" key="3">
    <source>
        <dbReference type="EMBL" id="KAF1949262.1"/>
    </source>
</evidence>
<sequence>MVDERMARAASCTRHSLRSPATLNLLGIDRLYLPQPAPSTPSNTVIRRFAIAMVHLHGLSHLARRQRNRHQNDDDEEEEVTVIVTMSNTFTGDVVWVTQTPKQTAGAPVQQTRVSSNSKPTTAAATSRKASTSAKETRSEETAKPTSSHDSSFSLAAAASSSSSSDISTQAAVATAASSLAASVASTSTSPSASPSAEAASSGGMSGGAKAGLTLGILLVLAAILGAVLFVYKRKKQNAAQQKVDDEKAAMRSAPPPPPPQVEAAPSVHTPRSVTAAPRLSLRPVTQFDPAFPNRKSNGNVLAIAATGPSRERSPSPDRAKSPWERPGATNAAAPANPFNDPQPRSSGSQDPFSNNAAIAAQTSAPSTPTTVDQPATPGAEFANPALAIAAADATVLQTPSTVKSAIDSIPSSPAWTEDIPASPGPAPSGPLPVATTGRPSNGPNSVQNNVHRIQLDFKPSMADELELRAGQLVRMLHEYDDGWALCVHLALACVEPLSAIQESPTRVLSHQPLGPILRIRPPSLRATVAYLQAPVP</sequence>
<feature type="compositionally biased region" description="Polar residues" evidence="1">
    <location>
        <begin position="438"/>
        <end position="448"/>
    </location>
</feature>
<evidence type="ECO:0000256" key="1">
    <source>
        <dbReference type="SAM" id="MobiDB-lite"/>
    </source>
</evidence>
<feature type="compositionally biased region" description="Polar residues" evidence="1">
    <location>
        <begin position="102"/>
        <end position="117"/>
    </location>
</feature>
<feature type="transmembrane region" description="Helical" evidence="2">
    <location>
        <begin position="211"/>
        <end position="232"/>
    </location>
</feature>
<feature type="compositionally biased region" description="Polar residues" evidence="1">
    <location>
        <begin position="345"/>
        <end position="354"/>
    </location>
</feature>
<dbReference type="Proteomes" id="UP000800035">
    <property type="component" value="Unassembled WGS sequence"/>
</dbReference>
<feature type="compositionally biased region" description="Low complexity" evidence="1">
    <location>
        <begin position="118"/>
        <end position="134"/>
    </location>
</feature>
<feature type="region of interest" description="Disordered" evidence="1">
    <location>
        <begin position="102"/>
        <end position="152"/>
    </location>
</feature>
<dbReference type="AlphaFoldDB" id="A0A6A5TC91"/>
<gene>
    <name evidence="3" type="ORF">CC80DRAFT_510642</name>
</gene>